<keyword evidence="18" id="KW-1185">Reference proteome</keyword>
<evidence type="ECO:0000256" key="10">
    <source>
        <dbReference type="ARBA" id="ARBA00022777"/>
    </source>
</evidence>
<evidence type="ECO:0000256" key="6">
    <source>
        <dbReference type="ARBA" id="ARBA00016471"/>
    </source>
</evidence>
<proteinExistence type="inferred from homology"/>
<dbReference type="GO" id="GO:0005524">
    <property type="term" value="F:ATP binding"/>
    <property type="evidence" value="ECO:0007669"/>
    <property type="project" value="UniProtKB-KW"/>
</dbReference>
<feature type="binding site" evidence="14">
    <location>
        <position position="36"/>
    </location>
    <ligand>
        <name>(2R)-3-phosphoglycerate</name>
        <dbReference type="ChEBI" id="CHEBI:58272"/>
    </ligand>
</feature>
<comment type="similarity">
    <text evidence="4 13 16">Belongs to the phosphoglycerate kinase family.</text>
</comment>
<dbReference type="Proteomes" id="UP000051315">
    <property type="component" value="Unassembled WGS sequence"/>
</dbReference>
<organism evidence="17 18">
    <name type="scientific">Lapidilactobacillus concavus DSM 17758</name>
    <dbReference type="NCBI Taxonomy" id="1423735"/>
    <lineage>
        <taxon>Bacteria</taxon>
        <taxon>Bacillati</taxon>
        <taxon>Bacillota</taxon>
        <taxon>Bacilli</taxon>
        <taxon>Lactobacillales</taxon>
        <taxon>Lactobacillaceae</taxon>
        <taxon>Lapidilactobacillus</taxon>
    </lineage>
</organism>
<evidence type="ECO:0000256" key="8">
    <source>
        <dbReference type="ARBA" id="ARBA00022679"/>
    </source>
</evidence>
<dbReference type="PATRIC" id="fig|1423735.3.peg.1653"/>
<dbReference type="GO" id="GO:0043531">
    <property type="term" value="F:ADP binding"/>
    <property type="evidence" value="ECO:0007669"/>
    <property type="project" value="TreeGrafter"/>
</dbReference>
<dbReference type="InterPro" id="IPR015911">
    <property type="entry name" value="Phosphoglycerate_kinase_CS"/>
</dbReference>
<evidence type="ECO:0000256" key="11">
    <source>
        <dbReference type="ARBA" id="ARBA00022840"/>
    </source>
</evidence>
<keyword evidence="10 13" id="KW-0418">Kinase</keyword>
<comment type="caution">
    <text evidence="17">The sequence shown here is derived from an EMBL/GenBank/DDBJ whole genome shotgun (WGS) entry which is preliminary data.</text>
</comment>
<evidence type="ECO:0000256" key="4">
    <source>
        <dbReference type="ARBA" id="ARBA00008982"/>
    </source>
</evidence>
<dbReference type="FunFam" id="3.40.50.1260:FF:000008">
    <property type="entry name" value="Phosphoglycerate kinase"/>
    <property type="match status" value="1"/>
</dbReference>
<evidence type="ECO:0000256" key="5">
    <source>
        <dbReference type="ARBA" id="ARBA00013061"/>
    </source>
</evidence>
<dbReference type="Gene3D" id="3.40.50.1260">
    <property type="entry name" value="Phosphoglycerate kinase, N-terminal domain"/>
    <property type="match status" value="2"/>
</dbReference>
<dbReference type="InterPro" id="IPR015824">
    <property type="entry name" value="Phosphoglycerate_kinase_N"/>
</dbReference>
<keyword evidence="8 13" id="KW-0808">Transferase</keyword>
<comment type="catalytic activity">
    <reaction evidence="1 13 16">
        <text>(2R)-3-phosphoglycerate + ATP = (2R)-3-phospho-glyceroyl phosphate + ADP</text>
        <dbReference type="Rhea" id="RHEA:14801"/>
        <dbReference type="ChEBI" id="CHEBI:30616"/>
        <dbReference type="ChEBI" id="CHEBI:57604"/>
        <dbReference type="ChEBI" id="CHEBI:58272"/>
        <dbReference type="ChEBI" id="CHEBI:456216"/>
        <dbReference type="EC" id="2.7.2.3"/>
    </reaction>
</comment>
<feature type="binding site" evidence="13 14">
    <location>
        <begin position="59"/>
        <end position="62"/>
    </location>
    <ligand>
        <name>substrate</name>
    </ligand>
</feature>
<evidence type="ECO:0000256" key="14">
    <source>
        <dbReference type="PIRSR" id="PIRSR000724-1"/>
    </source>
</evidence>
<evidence type="ECO:0000256" key="1">
    <source>
        <dbReference type="ARBA" id="ARBA00000642"/>
    </source>
</evidence>
<dbReference type="InterPro" id="IPR001576">
    <property type="entry name" value="Phosphoglycerate_kinase"/>
</dbReference>
<evidence type="ECO:0000256" key="9">
    <source>
        <dbReference type="ARBA" id="ARBA00022741"/>
    </source>
</evidence>
<dbReference type="GO" id="GO:0005829">
    <property type="term" value="C:cytosol"/>
    <property type="evidence" value="ECO:0007669"/>
    <property type="project" value="TreeGrafter"/>
</dbReference>
<feature type="binding site" evidence="14">
    <location>
        <position position="119"/>
    </location>
    <ligand>
        <name>(2R)-3-phosphoglycerate</name>
        <dbReference type="ChEBI" id="CHEBI:58272"/>
    </ligand>
</feature>
<dbReference type="SUPFAM" id="SSF53748">
    <property type="entry name" value="Phosphoglycerate kinase"/>
    <property type="match status" value="1"/>
</dbReference>
<protein>
    <recommendedName>
        <fullName evidence="6 13">Phosphoglycerate kinase</fullName>
        <ecNumber evidence="5 13">2.7.2.3</ecNumber>
    </recommendedName>
</protein>
<reference evidence="17 18" key="1">
    <citation type="journal article" date="2015" name="Genome Announc.">
        <title>Expanding the biotechnology potential of lactobacilli through comparative genomics of 213 strains and associated genera.</title>
        <authorList>
            <person name="Sun Z."/>
            <person name="Harris H.M."/>
            <person name="McCann A."/>
            <person name="Guo C."/>
            <person name="Argimon S."/>
            <person name="Zhang W."/>
            <person name="Yang X."/>
            <person name="Jeffery I.B."/>
            <person name="Cooney J.C."/>
            <person name="Kagawa T.F."/>
            <person name="Liu W."/>
            <person name="Song Y."/>
            <person name="Salvetti E."/>
            <person name="Wrobel A."/>
            <person name="Rasinkangas P."/>
            <person name="Parkhill J."/>
            <person name="Rea M.C."/>
            <person name="O'Sullivan O."/>
            <person name="Ritari J."/>
            <person name="Douillard F.P."/>
            <person name="Paul Ross R."/>
            <person name="Yang R."/>
            <person name="Briner A.E."/>
            <person name="Felis G.E."/>
            <person name="de Vos W.M."/>
            <person name="Barrangou R."/>
            <person name="Klaenhammer T.R."/>
            <person name="Caufield P.W."/>
            <person name="Cui Y."/>
            <person name="Zhang H."/>
            <person name="O'Toole P.W."/>
        </authorList>
    </citation>
    <scope>NUCLEOTIDE SEQUENCE [LARGE SCALE GENOMIC DNA]</scope>
    <source>
        <strain evidence="17 18">DSM 17758</strain>
    </source>
</reference>
<dbReference type="GO" id="GO:0004618">
    <property type="term" value="F:phosphoglycerate kinase activity"/>
    <property type="evidence" value="ECO:0007669"/>
    <property type="project" value="UniProtKB-UniRule"/>
</dbReference>
<evidence type="ECO:0000256" key="12">
    <source>
        <dbReference type="ARBA" id="ARBA00023152"/>
    </source>
</evidence>
<dbReference type="Pfam" id="PF00162">
    <property type="entry name" value="PGK"/>
    <property type="match status" value="1"/>
</dbReference>
<comment type="subcellular location">
    <subcellularLocation>
        <location evidence="2 13">Cytoplasm</location>
    </subcellularLocation>
</comment>
<feature type="binding site" evidence="13 14">
    <location>
        <begin position="21"/>
        <end position="23"/>
    </location>
    <ligand>
        <name>substrate</name>
    </ligand>
</feature>
<dbReference type="OrthoDB" id="9808460at2"/>
<comment type="subunit">
    <text evidence="13">Monomer.</text>
</comment>
<dbReference type="RefSeq" id="WP_057824585.1">
    <property type="nucleotide sequence ID" value="NZ_AZFX01000045.1"/>
</dbReference>
<dbReference type="PANTHER" id="PTHR11406">
    <property type="entry name" value="PHOSPHOGLYCERATE KINASE"/>
    <property type="match status" value="1"/>
</dbReference>
<dbReference type="PROSITE" id="PS00111">
    <property type="entry name" value="PGLYCERATE_KINASE"/>
    <property type="match status" value="1"/>
</dbReference>
<evidence type="ECO:0000256" key="3">
    <source>
        <dbReference type="ARBA" id="ARBA00004838"/>
    </source>
</evidence>
<dbReference type="PANTHER" id="PTHR11406:SF23">
    <property type="entry name" value="PHOSPHOGLYCERATE KINASE 1, CHLOROPLASTIC-RELATED"/>
    <property type="match status" value="1"/>
</dbReference>
<keyword evidence="7 13" id="KW-0963">Cytoplasm</keyword>
<gene>
    <name evidence="13" type="primary">pgk</name>
    <name evidence="17" type="ORF">FC15_GL001594</name>
</gene>
<name>A0A0R1VVH0_9LACO</name>
<feature type="binding site" evidence="13 15">
    <location>
        <position position="214"/>
    </location>
    <ligand>
        <name>ATP</name>
        <dbReference type="ChEBI" id="CHEBI:30616"/>
    </ligand>
</feature>
<evidence type="ECO:0000256" key="2">
    <source>
        <dbReference type="ARBA" id="ARBA00004496"/>
    </source>
</evidence>
<dbReference type="PIRSF" id="PIRSF000724">
    <property type="entry name" value="Pgk"/>
    <property type="match status" value="1"/>
</dbReference>
<evidence type="ECO:0000256" key="15">
    <source>
        <dbReference type="PIRSR" id="PIRSR000724-2"/>
    </source>
</evidence>
<evidence type="ECO:0000256" key="13">
    <source>
        <dbReference type="HAMAP-Rule" id="MF_00145"/>
    </source>
</evidence>
<dbReference type="GO" id="GO:0006096">
    <property type="term" value="P:glycolytic process"/>
    <property type="evidence" value="ECO:0007669"/>
    <property type="project" value="UniProtKB-UniRule"/>
</dbReference>
<feature type="binding site" evidence="13">
    <location>
        <position position="119"/>
    </location>
    <ligand>
        <name>substrate</name>
    </ligand>
</feature>
<feature type="binding site" evidence="13 15">
    <location>
        <position position="301"/>
    </location>
    <ligand>
        <name>ATP</name>
        <dbReference type="ChEBI" id="CHEBI:30616"/>
    </ligand>
</feature>
<feature type="binding site" evidence="14">
    <location>
        <position position="159"/>
    </location>
    <ligand>
        <name>(2R)-3-phosphoglycerate</name>
        <dbReference type="ChEBI" id="CHEBI:58272"/>
    </ligand>
</feature>
<feature type="binding site" evidence="13 15">
    <location>
        <begin position="359"/>
        <end position="362"/>
    </location>
    <ligand>
        <name>ATP</name>
        <dbReference type="ChEBI" id="CHEBI:30616"/>
    </ligand>
</feature>
<feature type="binding site" evidence="13">
    <location>
        <position position="159"/>
    </location>
    <ligand>
        <name>substrate</name>
    </ligand>
</feature>
<dbReference type="PRINTS" id="PR00477">
    <property type="entry name" value="PHGLYCKINASE"/>
</dbReference>
<evidence type="ECO:0000313" key="17">
    <source>
        <dbReference type="EMBL" id="KRM09761.1"/>
    </source>
</evidence>
<keyword evidence="11 13" id="KW-0067">ATP-binding</keyword>
<dbReference type="FunFam" id="3.40.50.1260:FF:000001">
    <property type="entry name" value="Phosphoglycerate kinase"/>
    <property type="match status" value="1"/>
</dbReference>
<evidence type="ECO:0000256" key="7">
    <source>
        <dbReference type="ARBA" id="ARBA00022490"/>
    </source>
</evidence>
<accession>A0A0R1VVH0</accession>
<sequence length="403" mass="42680">MAKLIVSDVDVKNKKVLIRVDFNVPIKDGVIGNDNRIVAALPTIKYVVENGGKAILLSHLGRIKSDEDKKALSLRPVAARLSELLGKEVKFVPTNEGAELESAINDMNDGDVILMENTRFQDIDNDFGKRESKNDPKLGEYWASLGDVYVNDAFGTAHRAHASNVGIATAMKAANKPAAAGYLMEKEIKYLGNAVDNPVHPFVTILGGAKVSDKIGVIENLIPKSDHILIGGGMAYTFLAAQGHKIGKSLFEADKVELAKDLLAKAGDKLVLPVDNVAAAEFSNDAKHEVVGVDIPDGEMGLDIGPKTITLFKDILKDAKTVVWNGPMGAFEMSNYAEGTLEVGRALGDLKDASTIIGGGDSAAAAIQLGIADKISHISTGGGASLEYLEGKELPGIAAISEK</sequence>
<evidence type="ECO:0000256" key="16">
    <source>
        <dbReference type="RuleBase" id="RU000532"/>
    </source>
</evidence>
<dbReference type="HAMAP" id="MF_00145">
    <property type="entry name" value="Phosphoglyc_kinase"/>
    <property type="match status" value="1"/>
</dbReference>
<dbReference type="EC" id="2.7.2.3" evidence="5 13"/>
<evidence type="ECO:0000313" key="18">
    <source>
        <dbReference type="Proteomes" id="UP000051315"/>
    </source>
</evidence>
<keyword evidence="12 13" id="KW-0324">Glycolysis</keyword>
<dbReference type="GO" id="GO:0009986">
    <property type="term" value="C:cell surface"/>
    <property type="evidence" value="ECO:0007669"/>
    <property type="project" value="UniProtKB-ARBA"/>
</dbReference>
<dbReference type="EMBL" id="AZFX01000045">
    <property type="protein sequence ID" value="KRM09761.1"/>
    <property type="molecule type" value="Genomic_DNA"/>
</dbReference>
<dbReference type="CDD" id="cd00318">
    <property type="entry name" value="Phosphoglycerate_kinase"/>
    <property type="match status" value="1"/>
</dbReference>
<comment type="pathway">
    <text evidence="3 13">Carbohydrate degradation; glycolysis; pyruvate from D-glyceraldehyde 3-phosphate: step 2/5.</text>
</comment>
<dbReference type="STRING" id="1423735.FC15_GL001594"/>
<keyword evidence="9 13" id="KW-0547">Nucleotide-binding</keyword>
<dbReference type="GO" id="GO:0006094">
    <property type="term" value="P:gluconeogenesis"/>
    <property type="evidence" value="ECO:0007669"/>
    <property type="project" value="TreeGrafter"/>
</dbReference>
<feature type="binding site" evidence="13">
    <location>
        <position position="36"/>
    </location>
    <ligand>
        <name>substrate</name>
    </ligand>
</feature>
<feature type="binding site" evidence="13 15">
    <location>
        <position position="332"/>
    </location>
    <ligand>
        <name>ATP</name>
        <dbReference type="ChEBI" id="CHEBI:30616"/>
    </ligand>
</feature>
<dbReference type="UniPathway" id="UPA00109">
    <property type="reaction ID" value="UER00185"/>
</dbReference>
<dbReference type="InterPro" id="IPR036043">
    <property type="entry name" value="Phosphoglycerate_kinase_sf"/>
</dbReference>
<dbReference type="AlphaFoldDB" id="A0A0R1VVH0"/>